<accession>A0A2N0ZMS9</accession>
<evidence type="ECO:0000313" key="3">
    <source>
        <dbReference type="Proteomes" id="UP000233343"/>
    </source>
</evidence>
<reference evidence="2 3" key="1">
    <citation type="journal article" date="2010" name="Int. J. Syst. Evol. Microbiol.">
        <title>Bacillus horneckiae sp. nov., isolated from a spacecraft-assembly clean room.</title>
        <authorList>
            <person name="Vaishampayan P."/>
            <person name="Probst A."/>
            <person name="Krishnamurthi S."/>
            <person name="Ghosh S."/>
            <person name="Osman S."/>
            <person name="McDowall A."/>
            <person name="Ruckmani A."/>
            <person name="Mayilraj S."/>
            <person name="Venkateswaran K."/>
        </authorList>
    </citation>
    <scope>NUCLEOTIDE SEQUENCE [LARGE SCALE GENOMIC DNA]</scope>
    <source>
        <strain evidence="3">1PO1SC</strain>
    </source>
</reference>
<dbReference type="Proteomes" id="UP000233343">
    <property type="component" value="Unassembled WGS sequence"/>
</dbReference>
<keyword evidence="1" id="KW-0812">Transmembrane</keyword>
<evidence type="ECO:0000256" key="1">
    <source>
        <dbReference type="SAM" id="Phobius"/>
    </source>
</evidence>
<keyword evidence="1" id="KW-1133">Transmembrane helix</keyword>
<feature type="transmembrane region" description="Helical" evidence="1">
    <location>
        <begin position="65"/>
        <end position="85"/>
    </location>
</feature>
<feature type="transmembrane region" description="Helical" evidence="1">
    <location>
        <begin position="34"/>
        <end position="53"/>
    </location>
</feature>
<evidence type="ECO:0008006" key="4">
    <source>
        <dbReference type="Google" id="ProtNLM"/>
    </source>
</evidence>
<organism evidence="2 3">
    <name type="scientific">Cytobacillus horneckiae</name>
    <dbReference type="NCBI Taxonomy" id="549687"/>
    <lineage>
        <taxon>Bacteria</taxon>
        <taxon>Bacillati</taxon>
        <taxon>Bacillota</taxon>
        <taxon>Bacilli</taxon>
        <taxon>Bacillales</taxon>
        <taxon>Bacillaceae</taxon>
        <taxon>Cytobacillus</taxon>
    </lineage>
</organism>
<keyword evidence="3" id="KW-1185">Reference proteome</keyword>
<proteinExistence type="predicted"/>
<evidence type="ECO:0000313" key="2">
    <source>
        <dbReference type="EMBL" id="PKG30815.1"/>
    </source>
</evidence>
<dbReference type="RefSeq" id="WP_066193783.1">
    <property type="nucleotide sequence ID" value="NZ_JARMMB010000022.1"/>
</dbReference>
<feature type="transmembrane region" description="Helical" evidence="1">
    <location>
        <begin position="97"/>
        <end position="115"/>
    </location>
</feature>
<dbReference type="EMBL" id="PISD01000005">
    <property type="protein sequence ID" value="PKG30815.1"/>
    <property type="molecule type" value="Genomic_DNA"/>
</dbReference>
<comment type="caution">
    <text evidence="2">The sequence shown here is derived from an EMBL/GenBank/DDBJ whole genome shotgun (WGS) entry which is preliminary data.</text>
</comment>
<feature type="transmembrane region" description="Helical" evidence="1">
    <location>
        <begin position="169"/>
        <end position="187"/>
    </location>
</feature>
<gene>
    <name evidence="2" type="ORF">CWS20_01685</name>
</gene>
<name>A0A2N0ZMS9_9BACI</name>
<feature type="transmembrane region" description="Helical" evidence="1">
    <location>
        <begin position="6"/>
        <end position="22"/>
    </location>
</feature>
<protein>
    <recommendedName>
        <fullName evidence="4">Phospholipid phosphatase</fullName>
    </recommendedName>
</protein>
<dbReference type="AlphaFoldDB" id="A0A2N0ZMS9"/>
<sequence>MDLYLYFFFTCAYIFLFVWSLYKKQLFNLSSFVYLVIIGLIFDNIVVALGRFIGVGTLLENLNYLRYWVHAFVTPTLILFCLSVLQHTGIKWVKSKITLWMTWLYTIILILLEIFTEAWDIQLKPVWEYGVLRYIPAESASGPPIMIIFISITLIATAILLYKYTKWKWMLIGSVIMTIGSAIPFPFNSAASTNGFELFLLITLVITKLHFDKKLTTE</sequence>
<keyword evidence="1" id="KW-0472">Membrane</keyword>
<feature type="transmembrane region" description="Helical" evidence="1">
    <location>
        <begin position="144"/>
        <end position="162"/>
    </location>
</feature>